<evidence type="ECO:0000256" key="2">
    <source>
        <dbReference type="ARBA" id="ARBA00022989"/>
    </source>
</evidence>
<name>A0ABW7PZ13_9GAMM</name>
<keyword evidence="7" id="KW-1185">Reference proteome</keyword>
<evidence type="ECO:0000259" key="5">
    <source>
        <dbReference type="PROSITE" id="PS50850"/>
    </source>
</evidence>
<dbReference type="SUPFAM" id="SSF103473">
    <property type="entry name" value="MFS general substrate transporter"/>
    <property type="match status" value="1"/>
</dbReference>
<keyword evidence="2 4" id="KW-1133">Transmembrane helix</keyword>
<feature type="transmembrane region" description="Helical" evidence="4">
    <location>
        <begin position="69"/>
        <end position="88"/>
    </location>
</feature>
<dbReference type="Pfam" id="PF07690">
    <property type="entry name" value="MFS_1"/>
    <property type="match status" value="2"/>
</dbReference>
<keyword evidence="1 4" id="KW-0812">Transmembrane</keyword>
<feature type="transmembrane region" description="Helical" evidence="4">
    <location>
        <begin position="127"/>
        <end position="146"/>
    </location>
</feature>
<feature type="domain" description="Major facilitator superfamily (MFS) profile" evidence="5">
    <location>
        <begin position="193"/>
        <end position="373"/>
    </location>
</feature>
<dbReference type="InterPro" id="IPR047200">
    <property type="entry name" value="MFS_YcaD-like"/>
</dbReference>
<dbReference type="PROSITE" id="PS50850">
    <property type="entry name" value="MFS"/>
    <property type="match status" value="1"/>
</dbReference>
<keyword evidence="3 4" id="KW-0472">Membrane</keyword>
<dbReference type="Proteomes" id="UP001611251">
    <property type="component" value="Unassembled WGS sequence"/>
</dbReference>
<feature type="transmembrane region" description="Helical" evidence="4">
    <location>
        <begin position="260"/>
        <end position="278"/>
    </location>
</feature>
<dbReference type="PANTHER" id="PTHR23521:SF3">
    <property type="entry name" value="MFS TRANSPORTER"/>
    <property type="match status" value="1"/>
</dbReference>
<evidence type="ECO:0000256" key="3">
    <source>
        <dbReference type="ARBA" id="ARBA00023136"/>
    </source>
</evidence>
<dbReference type="PANTHER" id="PTHR23521">
    <property type="entry name" value="TRANSPORTER MFS SUPERFAMILY"/>
    <property type="match status" value="1"/>
</dbReference>
<feature type="transmembrane region" description="Helical" evidence="4">
    <location>
        <begin position="284"/>
        <end position="307"/>
    </location>
</feature>
<evidence type="ECO:0000256" key="4">
    <source>
        <dbReference type="SAM" id="Phobius"/>
    </source>
</evidence>
<gene>
    <name evidence="6" type="ORF">ABU178_13220</name>
</gene>
<comment type="caution">
    <text evidence="6">The sequence shown here is derived from an EMBL/GenBank/DDBJ whole genome shotgun (WGS) entry which is preliminary data.</text>
</comment>
<feature type="transmembrane region" description="Helical" evidence="4">
    <location>
        <begin position="94"/>
        <end position="115"/>
    </location>
</feature>
<feature type="transmembrane region" description="Helical" evidence="4">
    <location>
        <begin position="152"/>
        <end position="170"/>
    </location>
</feature>
<dbReference type="InterPro" id="IPR011701">
    <property type="entry name" value="MFS"/>
</dbReference>
<evidence type="ECO:0000313" key="7">
    <source>
        <dbReference type="Proteomes" id="UP001611251"/>
    </source>
</evidence>
<feature type="transmembrane region" description="Helical" evidence="4">
    <location>
        <begin position="319"/>
        <end position="342"/>
    </location>
</feature>
<accession>A0ABW7PZ13</accession>
<sequence length="373" mass="39308">MNRATAAVLLAVTIFGLTYGLSAPLIALRLAAQGYSEALIGINAAMHALGVLLIAPFLPWFYRYFSPRGLLMGALVAAASLLTFFPLLPVWCSFLLRLLLGMATELILVVTETWLNQQSPDRQRAKTLATYTAVLSLGFALGPVVLSVQGTGSGAFVTAAALALLAALSLTRTPLSGLQRHTDTQRSFTGWLGIMPLALAATLLNAALETAGMNLLAVYAMNLGWPEAEATSLIAILLFGAIVLQLPVGWLADRIERRRLVVVLAALSTLGALAWPLALQHPWLARALLFCWGGAFVGIYTVILTLIGQCFQGTALAGAYAALSVAWGLGALAGPMLGGIAMSLTPQGLPWLAALLCAAFTLFAALRRKPDSI</sequence>
<proteinExistence type="predicted"/>
<dbReference type="InterPro" id="IPR036259">
    <property type="entry name" value="MFS_trans_sf"/>
</dbReference>
<dbReference type="EMBL" id="JBGFSN010000004">
    <property type="protein sequence ID" value="MFH8135130.1"/>
    <property type="molecule type" value="Genomic_DNA"/>
</dbReference>
<protein>
    <submittedName>
        <fullName evidence="6">MFS transporter</fullName>
    </submittedName>
</protein>
<feature type="transmembrane region" description="Helical" evidence="4">
    <location>
        <begin position="38"/>
        <end position="62"/>
    </location>
</feature>
<evidence type="ECO:0000313" key="6">
    <source>
        <dbReference type="EMBL" id="MFH8135130.1"/>
    </source>
</evidence>
<organism evidence="6 7">
    <name type="scientific">Pantoea osteomyelitidis</name>
    <dbReference type="NCBI Taxonomy" id="3230026"/>
    <lineage>
        <taxon>Bacteria</taxon>
        <taxon>Pseudomonadati</taxon>
        <taxon>Pseudomonadota</taxon>
        <taxon>Gammaproteobacteria</taxon>
        <taxon>Enterobacterales</taxon>
        <taxon>Erwiniaceae</taxon>
        <taxon>Pantoea</taxon>
    </lineage>
</organism>
<reference evidence="6 7" key="1">
    <citation type="submission" date="2024-08" db="EMBL/GenBank/DDBJ databases">
        <title>Pantoea ronii - a newly identified human opportunistic pathogen.</title>
        <authorList>
            <person name="Keidar-Friedman D."/>
            <person name="Sorek N."/>
            <person name="Leshin-Carmel D."/>
            <person name="Tsur A."/>
            <person name="Amsalem M."/>
            <person name="Tolkach D."/>
            <person name="Brosh-Nissimov T."/>
        </authorList>
    </citation>
    <scope>NUCLEOTIDE SEQUENCE [LARGE SCALE GENOMIC DNA]</scope>
    <source>
        <strain evidence="6 7">AA23256</strain>
    </source>
</reference>
<feature type="transmembrane region" description="Helical" evidence="4">
    <location>
        <begin position="191"/>
        <end position="208"/>
    </location>
</feature>
<dbReference type="RefSeq" id="WP_397215517.1">
    <property type="nucleotide sequence ID" value="NZ_JBGFSN010000004.1"/>
</dbReference>
<evidence type="ECO:0000256" key="1">
    <source>
        <dbReference type="ARBA" id="ARBA00022692"/>
    </source>
</evidence>
<dbReference type="InterPro" id="IPR020846">
    <property type="entry name" value="MFS_dom"/>
</dbReference>
<dbReference type="Gene3D" id="1.20.1250.20">
    <property type="entry name" value="MFS general substrate transporter like domains"/>
    <property type="match status" value="2"/>
</dbReference>
<feature type="transmembrane region" description="Helical" evidence="4">
    <location>
        <begin position="228"/>
        <end position="248"/>
    </location>
</feature>
<dbReference type="CDD" id="cd17477">
    <property type="entry name" value="MFS_YcaD_like"/>
    <property type="match status" value="1"/>
</dbReference>
<feature type="transmembrane region" description="Helical" evidence="4">
    <location>
        <begin position="348"/>
        <end position="366"/>
    </location>
</feature>